<dbReference type="InterPro" id="IPR002123">
    <property type="entry name" value="Plipid/glycerol_acylTrfase"/>
</dbReference>
<dbReference type="CDD" id="cd07992">
    <property type="entry name" value="LPLAT_AAK14816-like"/>
    <property type="match status" value="1"/>
</dbReference>
<dbReference type="PANTHER" id="PTHR31605:SF0">
    <property type="entry name" value="GLYCEROL-3-PHOSPHATE O-ACYLTRANSFERASE 1"/>
    <property type="match status" value="1"/>
</dbReference>
<dbReference type="GO" id="GO:0008654">
    <property type="term" value="P:phospholipid biosynthetic process"/>
    <property type="evidence" value="ECO:0007669"/>
    <property type="project" value="TreeGrafter"/>
</dbReference>
<keyword evidence="1" id="KW-0472">Membrane</keyword>
<evidence type="ECO:0000313" key="3">
    <source>
        <dbReference type="EMBL" id="DBA03305.1"/>
    </source>
</evidence>
<dbReference type="InterPro" id="IPR052744">
    <property type="entry name" value="GPAT/DAPAT"/>
</dbReference>
<accession>A0AAV2ZFX7</accession>
<dbReference type="GO" id="GO:0004366">
    <property type="term" value="F:glycerol-3-phosphate O-acyltransferase activity"/>
    <property type="evidence" value="ECO:0007669"/>
    <property type="project" value="TreeGrafter"/>
</dbReference>
<evidence type="ECO:0000313" key="4">
    <source>
        <dbReference type="Proteomes" id="UP001146120"/>
    </source>
</evidence>
<protein>
    <recommendedName>
        <fullName evidence="2">Phospholipid/glycerol acyltransferase domain-containing protein</fullName>
    </recommendedName>
</protein>
<organism evidence="3 4">
    <name type="scientific">Lagenidium giganteum</name>
    <dbReference type="NCBI Taxonomy" id="4803"/>
    <lineage>
        <taxon>Eukaryota</taxon>
        <taxon>Sar</taxon>
        <taxon>Stramenopiles</taxon>
        <taxon>Oomycota</taxon>
        <taxon>Peronosporomycetes</taxon>
        <taxon>Pythiales</taxon>
        <taxon>Pythiaceae</taxon>
    </lineage>
</organism>
<keyword evidence="1" id="KW-0812">Transmembrane</keyword>
<keyword evidence="4" id="KW-1185">Reference proteome</keyword>
<dbReference type="Pfam" id="PF01553">
    <property type="entry name" value="Acyltransferase"/>
    <property type="match status" value="1"/>
</dbReference>
<evidence type="ECO:0000259" key="2">
    <source>
        <dbReference type="SMART" id="SM00563"/>
    </source>
</evidence>
<reference evidence="3" key="2">
    <citation type="journal article" date="2023" name="Microbiol Resour">
        <title>Decontamination and Annotation of the Draft Genome Sequence of the Oomycete Lagenidium giganteum ARSEF 373.</title>
        <authorList>
            <person name="Morgan W.R."/>
            <person name="Tartar A."/>
        </authorList>
    </citation>
    <scope>NUCLEOTIDE SEQUENCE</scope>
    <source>
        <strain evidence="3">ARSEF 373</strain>
    </source>
</reference>
<dbReference type="EMBL" id="DAKRPA010000021">
    <property type="protein sequence ID" value="DBA03305.1"/>
    <property type="molecule type" value="Genomic_DNA"/>
</dbReference>
<feature type="domain" description="Phospholipid/glycerol acyltransferase" evidence="2">
    <location>
        <begin position="52"/>
        <end position="194"/>
    </location>
</feature>
<name>A0AAV2ZFX7_9STRA</name>
<gene>
    <name evidence="3" type="ORF">N0F65_011664</name>
</gene>
<dbReference type="AlphaFoldDB" id="A0AAV2ZFX7"/>
<evidence type="ECO:0000256" key="1">
    <source>
        <dbReference type="SAM" id="Phobius"/>
    </source>
</evidence>
<keyword evidence="1" id="KW-1133">Transmembrane helix</keyword>
<sequence length="508" mass="57883">MWEKLFWTAVAVAVFSSQSYYILARFLRLLCHTYFRKIRVYGINNLPREGPVILCPNHPNMMIDVLLVVTECVKHGRNPFAWAKGSLFANPAVGALLRALGAVPVYRPKKVTDGVQDVDTDMSKEEIEAANKRMFEHSWKVLAAGNLMILFPEGTSYTAPKMLKLRTGVMRVAAGFVKGYDRPIPIIPVGLTYFNKDRFRSQVLLEFGTPLTLRPQDITSEAFLKDEFAEVKRLTTMLEDKMHDVTLNASDFSTIEVARMMRRLYLNTAASIDANKEVRLTQQIINMLEGEHPDDDTKTKIDKVRENVLRYREDLNRLRLKDQDIIAQIQTNSLMQMFLERMLYLLVLLPLATPGLALNFPFYFLAQKLNKAAGFTESKSMFKIFAAGVLVPIQWLFLILVAWWLLGSSYAYGLAVSLPLLLYSHIRVLEESRSIFENVNFLFNIAAHSDQVAKLRQERAPLVLEVQELVSSHVDGQIIASVKKEMEHSPKRRPLIKRVPSTSDTLLS</sequence>
<proteinExistence type="predicted"/>
<reference evidence="3" key="1">
    <citation type="submission" date="2022-11" db="EMBL/GenBank/DDBJ databases">
        <authorList>
            <person name="Morgan W.R."/>
            <person name="Tartar A."/>
        </authorList>
    </citation>
    <scope>NUCLEOTIDE SEQUENCE</scope>
    <source>
        <strain evidence="3">ARSEF 373</strain>
    </source>
</reference>
<dbReference type="SMART" id="SM00563">
    <property type="entry name" value="PlsC"/>
    <property type="match status" value="1"/>
</dbReference>
<dbReference type="GO" id="GO:0016287">
    <property type="term" value="F:glycerone-phosphate O-acyltransferase activity"/>
    <property type="evidence" value="ECO:0007669"/>
    <property type="project" value="TreeGrafter"/>
</dbReference>
<comment type="caution">
    <text evidence="3">The sequence shown here is derived from an EMBL/GenBank/DDBJ whole genome shotgun (WGS) entry which is preliminary data.</text>
</comment>
<feature type="transmembrane region" description="Helical" evidence="1">
    <location>
        <begin position="342"/>
        <end position="364"/>
    </location>
</feature>
<dbReference type="SUPFAM" id="SSF69593">
    <property type="entry name" value="Glycerol-3-phosphate (1)-acyltransferase"/>
    <property type="match status" value="1"/>
</dbReference>
<feature type="transmembrane region" description="Helical" evidence="1">
    <location>
        <begin position="384"/>
        <end position="404"/>
    </location>
</feature>
<dbReference type="PANTHER" id="PTHR31605">
    <property type="entry name" value="GLYCEROL-3-PHOSPHATE O-ACYLTRANSFERASE 1"/>
    <property type="match status" value="1"/>
</dbReference>
<dbReference type="Proteomes" id="UP001146120">
    <property type="component" value="Unassembled WGS sequence"/>
</dbReference>